<reference evidence="2" key="2">
    <citation type="journal article" date="2021" name="Genome Biol. Evol.">
        <title>Developing a high-quality reference genome for a parasitic bivalve with doubly uniparental inheritance (Bivalvia: Unionida).</title>
        <authorList>
            <person name="Smith C.H."/>
        </authorList>
    </citation>
    <scope>NUCLEOTIDE SEQUENCE</scope>
    <source>
        <strain evidence="2">CHS0354</strain>
        <tissue evidence="2">Mantle</tissue>
    </source>
</reference>
<feature type="region of interest" description="Disordered" evidence="1">
    <location>
        <begin position="1"/>
        <end position="20"/>
    </location>
</feature>
<keyword evidence="3" id="KW-1185">Reference proteome</keyword>
<protein>
    <submittedName>
        <fullName evidence="2">Uncharacterized protein</fullName>
    </submittedName>
</protein>
<evidence type="ECO:0000313" key="3">
    <source>
        <dbReference type="Proteomes" id="UP001195483"/>
    </source>
</evidence>
<accession>A0AAE0VJZ6</accession>
<organism evidence="2 3">
    <name type="scientific">Potamilus streckersoni</name>
    <dbReference type="NCBI Taxonomy" id="2493646"/>
    <lineage>
        <taxon>Eukaryota</taxon>
        <taxon>Metazoa</taxon>
        <taxon>Spiralia</taxon>
        <taxon>Lophotrochozoa</taxon>
        <taxon>Mollusca</taxon>
        <taxon>Bivalvia</taxon>
        <taxon>Autobranchia</taxon>
        <taxon>Heteroconchia</taxon>
        <taxon>Palaeoheterodonta</taxon>
        <taxon>Unionida</taxon>
        <taxon>Unionoidea</taxon>
        <taxon>Unionidae</taxon>
        <taxon>Ambleminae</taxon>
        <taxon>Lampsilini</taxon>
        <taxon>Potamilus</taxon>
    </lineage>
</organism>
<gene>
    <name evidence="2" type="ORF">CHS0354_019210</name>
</gene>
<dbReference type="EMBL" id="JAEAOA010001189">
    <property type="protein sequence ID" value="KAK3579647.1"/>
    <property type="molecule type" value="Genomic_DNA"/>
</dbReference>
<dbReference type="Proteomes" id="UP001195483">
    <property type="component" value="Unassembled WGS sequence"/>
</dbReference>
<feature type="non-terminal residue" evidence="2">
    <location>
        <position position="1"/>
    </location>
</feature>
<dbReference type="AlphaFoldDB" id="A0AAE0VJZ6"/>
<proteinExistence type="predicted"/>
<sequence>QHKWSKFMEDKTLQGHQGIERTTPRGVEIIKCTDRLTDTTLEGTIKSSGVLDPTKAQYKKTIPIVVLTIGGFNEKIT</sequence>
<reference evidence="2" key="3">
    <citation type="submission" date="2023-05" db="EMBL/GenBank/DDBJ databases">
        <authorList>
            <person name="Smith C.H."/>
        </authorList>
    </citation>
    <scope>NUCLEOTIDE SEQUENCE</scope>
    <source>
        <strain evidence="2">CHS0354</strain>
        <tissue evidence="2">Mantle</tissue>
    </source>
</reference>
<reference evidence="2" key="1">
    <citation type="journal article" date="2021" name="Genome Biol. Evol.">
        <title>A High-Quality Reference Genome for a Parasitic Bivalve with Doubly Uniparental Inheritance (Bivalvia: Unionida).</title>
        <authorList>
            <person name="Smith C.H."/>
        </authorList>
    </citation>
    <scope>NUCLEOTIDE SEQUENCE</scope>
    <source>
        <strain evidence="2">CHS0354</strain>
    </source>
</reference>
<evidence type="ECO:0000313" key="2">
    <source>
        <dbReference type="EMBL" id="KAK3579647.1"/>
    </source>
</evidence>
<name>A0AAE0VJZ6_9BIVA</name>
<comment type="caution">
    <text evidence="2">The sequence shown here is derived from an EMBL/GenBank/DDBJ whole genome shotgun (WGS) entry which is preliminary data.</text>
</comment>
<evidence type="ECO:0000256" key="1">
    <source>
        <dbReference type="SAM" id="MobiDB-lite"/>
    </source>
</evidence>